<feature type="domain" description="DUF5727" evidence="2">
    <location>
        <begin position="58"/>
        <end position="244"/>
    </location>
</feature>
<comment type="caution">
    <text evidence="3">The sequence shown here is derived from an EMBL/GenBank/DDBJ whole genome shotgun (WGS) entry which is preliminary data.</text>
</comment>
<proteinExistence type="predicted"/>
<reference evidence="3 4" key="1">
    <citation type="journal article" date="2022" name="Front. Cell. Infect. Microbiol.">
        <title>The Genomes of Two Strains of Taenia crassiceps the Animal Model for the Study of Human Cysticercosis.</title>
        <authorList>
            <person name="Bobes R.J."/>
            <person name="Estrada K."/>
            <person name="Rios-Valencia D.G."/>
            <person name="Calderon-Gallegos A."/>
            <person name="de la Torre P."/>
            <person name="Carrero J.C."/>
            <person name="Sanchez-Flores A."/>
            <person name="Laclette J.P."/>
        </authorList>
    </citation>
    <scope>NUCLEOTIDE SEQUENCE [LARGE SCALE GENOMIC DNA]</scope>
    <source>
        <strain evidence="3">WFUcys</strain>
    </source>
</reference>
<dbReference type="Proteomes" id="UP001651158">
    <property type="component" value="Unassembled WGS sequence"/>
</dbReference>
<accession>A0ABR4Q8M4</accession>
<feature type="chain" id="PRO_5046382331" description="DUF5727 domain-containing protein" evidence="1">
    <location>
        <begin position="17"/>
        <end position="266"/>
    </location>
</feature>
<gene>
    <name evidence="3" type="ORF">TcWFU_009939</name>
</gene>
<dbReference type="InterPro" id="IPR043785">
    <property type="entry name" value="DUF5727"/>
</dbReference>
<feature type="signal peptide" evidence="1">
    <location>
        <begin position="1"/>
        <end position="16"/>
    </location>
</feature>
<protein>
    <recommendedName>
        <fullName evidence="2">DUF5727 domain-containing protein</fullName>
    </recommendedName>
</protein>
<name>A0ABR4Q8M4_9CEST</name>
<organism evidence="3 4">
    <name type="scientific">Taenia crassiceps</name>
    <dbReference type="NCBI Taxonomy" id="6207"/>
    <lineage>
        <taxon>Eukaryota</taxon>
        <taxon>Metazoa</taxon>
        <taxon>Spiralia</taxon>
        <taxon>Lophotrochozoa</taxon>
        <taxon>Platyhelminthes</taxon>
        <taxon>Cestoda</taxon>
        <taxon>Eucestoda</taxon>
        <taxon>Cyclophyllidea</taxon>
        <taxon>Taeniidae</taxon>
        <taxon>Taenia</taxon>
    </lineage>
</organism>
<dbReference type="EMBL" id="JAKROA010000007">
    <property type="protein sequence ID" value="KAL5105966.1"/>
    <property type="molecule type" value="Genomic_DNA"/>
</dbReference>
<evidence type="ECO:0000313" key="4">
    <source>
        <dbReference type="Proteomes" id="UP001651158"/>
    </source>
</evidence>
<keyword evidence="1" id="KW-0732">Signal</keyword>
<keyword evidence="4" id="KW-1185">Reference proteome</keyword>
<sequence>MLESIAILLCMAFCAGEPTPTLWGSRVVGKPSGPSDVMTYAVSGDTTIVVYTATELGRLTIDNGNCMVNGTVWGTPCQKGNDTINIALKDVTMQKRMEVYSISPSVKYVLTTFFAPHCKFPPPEPGQVDLKTSFPLSRFVKDQQVFPIDFAVEGANSEEEVRFGNVHGLLCGWKGVNLITNNSEVCTNLERNETSNMRVFHGKFPTQLKYKRDVFIWQTNRTILSVSVDYTQSGTSPEVAECNSSVLTSKVGVVLGTALLLTCLRS</sequence>
<evidence type="ECO:0000259" key="2">
    <source>
        <dbReference type="Pfam" id="PF18997"/>
    </source>
</evidence>
<dbReference type="Pfam" id="PF18997">
    <property type="entry name" value="DUF5727"/>
    <property type="match status" value="1"/>
</dbReference>
<evidence type="ECO:0000313" key="3">
    <source>
        <dbReference type="EMBL" id="KAL5105966.1"/>
    </source>
</evidence>
<evidence type="ECO:0000256" key="1">
    <source>
        <dbReference type="SAM" id="SignalP"/>
    </source>
</evidence>